<geneLocation type="plasmid" evidence="15 16">
    <name>pRHL1</name>
</geneLocation>
<dbReference type="GO" id="GO:0046872">
    <property type="term" value="F:metal ion binding"/>
    <property type="evidence" value="ECO:0007669"/>
    <property type="project" value="UniProtKB-KW"/>
</dbReference>
<evidence type="ECO:0000256" key="6">
    <source>
        <dbReference type="ARBA" id="ARBA00023004"/>
    </source>
</evidence>
<keyword evidence="9 12" id="KW-0238">DNA-binding</keyword>
<dbReference type="GO" id="GO:0045892">
    <property type="term" value="P:negative regulation of DNA-templated transcription"/>
    <property type="evidence" value="ECO:0007669"/>
    <property type="project" value="TreeGrafter"/>
</dbReference>
<evidence type="ECO:0000256" key="9">
    <source>
        <dbReference type="ARBA" id="ARBA00023125"/>
    </source>
</evidence>
<feature type="domain" description="4Fe-4S Wbl-type" evidence="14">
    <location>
        <begin position="23"/>
        <end position="87"/>
    </location>
</feature>
<evidence type="ECO:0000256" key="4">
    <source>
        <dbReference type="ARBA" id="ARBA00022490"/>
    </source>
</evidence>
<gene>
    <name evidence="12" type="primary">whiB</name>
    <name evidence="15" type="ordered locus">RHA1_ro08841</name>
</gene>
<dbReference type="InterPro" id="IPR003482">
    <property type="entry name" value="Whib"/>
</dbReference>
<dbReference type="Pfam" id="PF02467">
    <property type="entry name" value="Whib"/>
    <property type="match status" value="1"/>
</dbReference>
<keyword evidence="10 12" id="KW-1015">Disulfide bond</keyword>
<keyword evidence="11 12" id="KW-0804">Transcription</keyword>
<keyword evidence="4 12" id="KW-0963">Cytoplasm</keyword>
<dbReference type="PANTHER" id="PTHR38839">
    <property type="entry name" value="TRANSCRIPTIONAL REGULATOR WHID-RELATED"/>
    <property type="match status" value="1"/>
</dbReference>
<evidence type="ECO:0000256" key="12">
    <source>
        <dbReference type="HAMAP-Rule" id="MF_01479"/>
    </source>
</evidence>
<comment type="function">
    <text evidence="12">Acts as a transcriptional regulator. Probably redox-responsive. The apo- but not holo-form probably binds DNA.</text>
</comment>
<dbReference type="GO" id="GO:0045454">
    <property type="term" value="P:cell redox homeostasis"/>
    <property type="evidence" value="ECO:0007669"/>
    <property type="project" value="TreeGrafter"/>
</dbReference>
<dbReference type="GO" id="GO:0047134">
    <property type="term" value="F:protein-disulfide reductase [NAD(P)H] activity"/>
    <property type="evidence" value="ECO:0007669"/>
    <property type="project" value="TreeGrafter"/>
</dbReference>
<dbReference type="RefSeq" id="WP_011599564.1">
    <property type="nucleotide sequence ID" value="NC_008269.1"/>
</dbReference>
<dbReference type="PROSITE" id="PS51674">
    <property type="entry name" value="4FE4S_WBL"/>
    <property type="match status" value="1"/>
</dbReference>
<evidence type="ECO:0000256" key="5">
    <source>
        <dbReference type="ARBA" id="ARBA00022723"/>
    </source>
</evidence>
<sequence>MTRLTPQLPAPLSRLWEWQLHARCRNMNGDLFFPREGEGKGARIRRERVAKQICAACPVRRECHDHAITADEAFGVWGGTSASERRLLTTESDQVASSGPGSRTHLPRGSSAQWARRFRGLASPNM</sequence>
<evidence type="ECO:0000256" key="11">
    <source>
        <dbReference type="ARBA" id="ARBA00023163"/>
    </source>
</evidence>
<keyword evidence="7 12" id="KW-0411">Iron-sulfur</keyword>
<evidence type="ECO:0000256" key="1">
    <source>
        <dbReference type="ARBA" id="ARBA00004496"/>
    </source>
</evidence>
<dbReference type="GO" id="GO:0035731">
    <property type="term" value="F:dinitrosyl-iron complex binding"/>
    <property type="evidence" value="ECO:0007669"/>
    <property type="project" value="UniProtKB-UniRule"/>
</dbReference>
<dbReference type="OrthoDB" id="4954884at2"/>
<evidence type="ECO:0000256" key="2">
    <source>
        <dbReference type="ARBA" id="ARBA00006597"/>
    </source>
</evidence>
<evidence type="ECO:0000256" key="10">
    <source>
        <dbReference type="ARBA" id="ARBA00023157"/>
    </source>
</evidence>
<organism evidence="15 16">
    <name type="scientific">Rhodococcus jostii (strain RHA1)</name>
    <dbReference type="NCBI Taxonomy" id="101510"/>
    <lineage>
        <taxon>Bacteria</taxon>
        <taxon>Bacillati</taxon>
        <taxon>Actinomycetota</taxon>
        <taxon>Actinomycetes</taxon>
        <taxon>Mycobacteriales</taxon>
        <taxon>Nocardiaceae</taxon>
        <taxon>Rhodococcus</taxon>
    </lineage>
</organism>
<comment type="PTM">
    <text evidence="12">Upon Fe-S cluster removal intramolecular disulfide bonds are formed.</text>
</comment>
<comment type="similarity">
    <text evidence="2 12">Belongs to the WhiB family.</text>
</comment>
<evidence type="ECO:0000256" key="7">
    <source>
        <dbReference type="ARBA" id="ARBA00023014"/>
    </source>
</evidence>
<dbReference type="GO" id="GO:0005737">
    <property type="term" value="C:cytoplasm"/>
    <property type="evidence" value="ECO:0007669"/>
    <property type="project" value="UniProtKB-SubCell"/>
</dbReference>
<feature type="compositionally biased region" description="Polar residues" evidence="13">
    <location>
        <begin position="89"/>
        <end position="101"/>
    </location>
</feature>
<dbReference type="GO" id="GO:0003677">
    <property type="term" value="F:DNA binding"/>
    <property type="evidence" value="ECO:0007669"/>
    <property type="project" value="UniProtKB-UniRule"/>
</dbReference>
<keyword evidence="3 12" id="KW-0004">4Fe-4S</keyword>
<dbReference type="GO" id="GO:0051539">
    <property type="term" value="F:4 iron, 4 sulfur cluster binding"/>
    <property type="evidence" value="ECO:0007669"/>
    <property type="project" value="UniProtKB-UniRule"/>
</dbReference>
<feature type="binding site" evidence="12">
    <location>
        <position position="54"/>
    </location>
    <ligand>
        <name>[4Fe-4S] cluster</name>
        <dbReference type="ChEBI" id="CHEBI:49883"/>
    </ligand>
</feature>
<comment type="subcellular location">
    <subcellularLocation>
        <location evidence="1 12">Cytoplasm</location>
    </subcellularLocation>
</comment>
<evidence type="ECO:0000259" key="14">
    <source>
        <dbReference type="PROSITE" id="PS51674"/>
    </source>
</evidence>
<dbReference type="KEGG" id="rha:RHA1_ro08841"/>
<dbReference type="InterPro" id="IPR034768">
    <property type="entry name" value="4FE4S_WBL"/>
</dbReference>
<dbReference type="EMBL" id="CP000432">
    <property type="protein sequence ID" value="ABG99885.1"/>
    <property type="molecule type" value="Genomic_DNA"/>
</dbReference>
<protein>
    <recommendedName>
        <fullName evidence="12">Transcriptional regulator WhiB</fullName>
    </recommendedName>
</protein>
<dbReference type="HAMAP" id="MF_01479">
    <property type="entry name" value="WhiB"/>
    <property type="match status" value="1"/>
</dbReference>
<comment type="cofactor">
    <cofactor evidence="12">
        <name>[4Fe-4S] cluster</name>
        <dbReference type="ChEBI" id="CHEBI:49883"/>
    </cofactor>
    <text evidence="12">Binds 1 [4Fe-4S] cluster per subunit. Following nitrosylation of the [4Fe-4S] cluster binds 1 [4Fe-8(NO)] cluster per subunit.</text>
</comment>
<keyword evidence="15" id="KW-0614">Plasmid</keyword>
<keyword evidence="8 12" id="KW-0805">Transcription regulation</keyword>
<evidence type="ECO:0000256" key="13">
    <source>
        <dbReference type="SAM" id="MobiDB-lite"/>
    </source>
</evidence>
<feature type="binding site" evidence="12">
    <location>
        <position position="63"/>
    </location>
    <ligand>
        <name>[4Fe-4S] cluster</name>
        <dbReference type="ChEBI" id="CHEBI:49883"/>
    </ligand>
</feature>
<feature type="region of interest" description="Disordered" evidence="13">
    <location>
        <begin position="88"/>
        <end position="111"/>
    </location>
</feature>
<proteinExistence type="inferred from homology"/>
<evidence type="ECO:0000256" key="8">
    <source>
        <dbReference type="ARBA" id="ARBA00023015"/>
    </source>
</evidence>
<evidence type="ECO:0000313" key="16">
    <source>
        <dbReference type="Proteomes" id="UP000008710"/>
    </source>
</evidence>
<accession>Q0RXV1</accession>
<name>Q0RXV1_RHOJR</name>
<dbReference type="PANTHER" id="PTHR38839:SF5">
    <property type="entry name" value="TRANSCRIPTIONAL REGULATOR WHID"/>
    <property type="match status" value="1"/>
</dbReference>
<keyword evidence="5 12" id="KW-0479">Metal-binding</keyword>
<evidence type="ECO:0000256" key="3">
    <source>
        <dbReference type="ARBA" id="ARBA00022485"/>
    </source>
</evidence>
<comment type="PTM">
    <text evidence="12">The Fe-S cluster can be nitrosylated by nitric oxide (NO).</text>
</comment>
<feature type="binding site" evidence="12">
    <location>
        <position position="57"/>
    </location>
    <ligand>
        <name>[4Fe-4S] cluster</name>
        <dbReference type="ChEBI" id="CHEBI:49883"/>
    </ligand>
</feature>
<reference evidence="16" key="1">
    <citation type="journal article" date="2006" name="Proc. Natl. Acad. Sci. U.S.A.">
        <title>The complete genome of Rhodococcus sp. RHA1 provides insights into a catabolic powerhouse.</title>
        <authorList>
            <person name="McLeod M.P."/>
            <person name="Warren R.L."/>
            <person name="Hsiao W.W.L."/>
            <person name="Araki N."/>
            <person name="Myhre M."/>
            <person name="Fernandes C."/>
            <person name="Miyazawa D."/>
            <person name="Wong W."/>
            <person name="Lillquist A.L."/>
            <person name="Wang D."/>
            <person name="Dosanjh M."/>
            <person name="Hara H."/>
            <person name="Petrescu A."/>
            <person name="Morin R.D."/>
            <person name="Yang G."/>
            <person name="Stott J.M."/>
            <person name="Schein J.E."/>
            <person name="Shin H."/>
            <person name="Smailus D."/>
            <person name="Siddiqui A.S."/>
            <person name="Marra M.A."/>
            <person name="Jones S.J.M."/>
            <person name="Holt R."/>
            <person name="Brinkman F.S.L."/>
            <person name="Miyauchi K."/>
            <person name="Fukuda M."/>
            <person name="Davies J.E."/>
            <person name="Mohn W.W."/>
            <person name="Eltis L.D."/>
        </authorList>
    </citation>
    <scope>NUCLEOTIDE SEQUENCE [LARGE SCALE GENOMIC DNA]</scope>
    <source>
        <strain evidence="16">RHA1</strain>
    </source>
</reference>
<dbReference type="AlphaFoldDB" id="Q0RXV1"/>
<dbReference type="HOGENOM" id="CLU_106245_6_0_11"/>
<keyword evidence="6 12" id="KW-0408">Iron</keyword>
<evidence type="ECO:0000313" key="15">
    <source>
        <dbReference type="EMBL" id="ABG99885.1"/>
    </source>
</evidence>
<dbReference type="Proteomes" id="UP000008710">
    <property type="component" value="Plasmid pRHL1"/>
</dbReference>
<feature type="binding site" evidence="12">
    <location>
        <position position="24"/>
    </location>
    <ligand>
        <name>[4Fe-4S] cluster</name>
        <dbReference type="ChEBI" id="CHEBI:49883"/>
    </ligand>
</feature>